<dbReference type="KEGG" id="daur:Daura_20870"/>
<protein>
    <recommendedName>
        <fullName evidence="4">CBM6 domain-containing protein</fullName>
    </recommendedName>
</protein>
<proteinExistence type="predicted"/>
<evidence type="ECO:0000313" key="3">
    <source>
        <dbReference type="Proteomes" id="UP001058003"/>
    </source>
</evidence>
<dbReference type="Proteomes" id="UP001058003">
    <property type="component" value="Chromosome"/>
</dbReference>
<gene>
    <name evidence="2" type="ORF">Daura_20870</name>
</gene>
<keyword evidence="3" id="KW-1185">Reference proteome</keyword>
<dbReference type="RefSeq" id="WP_156090196.1">
    <property type="nucleotide sequence ID" value="NZ_CP073767.1"/>
</dbReference>
<accession>A0A9Q9IMU0</accession>
<dbReference type="SUPFAM" id="SSF49785">
    <property type="entry name" value="Galactose-binding domain-like"/>
    <property type="match status" value="1"/>
</dbReference>
<dbReference type="InterPro" id="IPR008979">
    <property type="entry name" value="Galactose-bd-like_sf"/>
</dbReference>
<evidence type="ECO:0008006" key="4">
    <source>
        <dbReference type="Google" id="ProtNLM"/>
    </source>
</evidence>
<evidence type="ECO:0000313" key="2">
    <source>
        <dbReference type="EMBL" id="UWZ58411.1"/>
    </source>
</evidence>
<name>A0A9Q9IMU0_9ACTN</name>
<sequence length="216" mass="21186">MPTRRRLWWLLAAPVAVGAAVAVTVSMCSSPPEREPVRAPEGLVAPTAATGAPSAAGSATPSPSVSVAGSPSPSSSRTATRPPFQLGLEAEAGSAQLAGTAEIVAYPGASGGRIVRNLGRLGPGAKKTGSLTFTDVTVPETGTYVVTLFLVADGDGTRSAVVSVAGGGSATVTASGAACCTRTAATFTLTKGRNAITIGNGDGHAPSVDRITVSAA</sequence>
<feature type="region of interest" description="Disordered" evidence="1">
    <location>
        <begin position="47"/>
        <end position="81"/>
    </location>
</feature>
<reference evidence="2" key="1">
    <citation type="submission" date="2021-04" db="EMBL/GenBank/DDBJ databases">
        <title>Dactylosporangium aurantiacum NRRL B-8018 full assembly.</title>
        <authorList>
            <person name="Hartkoorn R.C."/>
            <person name="Beaudoing E."/>
            <person name="Hot D."/>
        </authorList>
    </citation>
    <scope>NUCLEOTIDE SEQUENCE</scope>
    <source>
        <strain evidence="2">NRRL B-8018</strain>
    </source>
</reference>
<dbReference type="OrthoDB" id="9760056at2"/>
<organism evidence="2 3">
    <name type="scientific">Dactylosporangium aurantiacum</name>
    <dbReference type="NCBI Taxonomy" id="35754"/>
    <lineage>
        <taxon>Bacteria</taxon>
        <taxon>Bacillati</taxon>
        <taxon>Actinomycetota</taxon>
        <taxon>Actinomycetes</taxon>
        <taxon>Micromonosporales</taxon>
        <taxon>Micromonosporaceae</taxon>
        <taxon>Dactylosporangium</taxon>
    </lineage>
</organism>
<dbReference type="Gene3D" id="2.60.120.260">
    <property type="entry name" value="Galactose-binding domain-like"/>
    <property type="match status" value="1"/>
</dbReference>
<dbReference type="AlphaFoldDB" id="A0A9Q9IMU0"/>
<evidence type="ECO:0000256" key="1">
    <source>
        <dbReference type="SAM" id="MobiDB-lite"/>
    </source>
</evidence>
<dbReference type="EMBL" id="CP073767">
    <property type="protein sequence ID" value="UWZ58411.1"/>
    <property type="molecule type" value="Genomic_DNA"/>
</dbReference>